<dbReference type="InterPro" id="IPR000055">
    <property type="entry name" value="Restrct_endonuc_typeI_TRD"/>
</dbReference>
<gene>
    <name evidence="5" type="primary">hsdS</name>
    <name evidence="5" type="ORF">MSTE_01470</name>
</gene>
<evidence type="ECO:0000256" key="1">
    <source>
        <dbReference type="ARBA" id="ARBA00010923"/>
    </source>
</evidence>
<dbReference type="OrthoDB" id="3197085at2"/>
<sequence>MRMVALGEIAALSAGGTPSRSITEYFGPGNPWLSITDMDDKTVCKTRESLTNAGLQNSAAKIVPEGTIMLAMYGASIGKLAIAGVPMCSSQAIAAIQPDSATLDRRYLFHFLLAQRPALRARGRGGAQPNISQSDLRSWPIPLPPLDEQRRLAAILDHADTLRTKRHRVIDRLDRLSESVFTMLFDTNAASAVHTLDDVATVTSGITKGRRTSQQTSPTPYLAVANVQAGHLKLDVVKEIAATSDEIERYRLQDGDLVLTEGGDPDKLGRGTVWRNELPVCLHQNHIFRVRIHKETGLHSNYLTAFIASLPARSYFLKAAKQTTGIASINMTQLKALPVYVPTLRDQDKYLDLMRVSDQQRTSAVASAKAFDALFTSLQSRAFRGELQSPSL</sequence>
<protein>
    <submittedName>
        <fullName evidence="5">Restriction modification system S chain-like protein</fullName>
    </submittedName>
</protein>
<evidence type="ECO:0000313" key="6">
    <source>
        <dbReference type="Proteomes" id="UP000217954"/>
    </source>
</evidence>
<dbReference type="Gene3D" id="3.90.220.20">
    <property type="entry name" value="DNA methylase specificity domains"/>
    <property type="match status" value="2"/>
</dbReference>
<evidence type="ECO:0000256" key="2">
    <source>
        <dbReference type="ARBA" id="ARBA00022747"/>
    </source>
</evidence>
<comment type="similarity">
    <text evidence="1">Belongs to the type-I restriction system S methylase family.</text>
</comment>
<keyword evidence="2" id="KW-0680">Restriction system</keyword>
<dbReference type="KEGG" id="mste:MSTE_01470"/>
<feature type="domain" description="Type I restriction modification DNA specificity" evidence="4">
    <location>
        <begin position="3"/>
        <end position="161"/>
    </location>
</feature>
<dbReference type="PANTHER" id="PTHR30408">
    <property type="entry name" value="TYPE-1 RESTRICTION ENZYME ECOKI SPECIFICITY PROTEIN"/>
    <property type="match status" value="1"/>
</dbReference>
<name>A0A1Z4EV04_9MYCO</name>
<dbReference type="CDD" id="cd17515">
    <property type="entry name" value="RMtype1_S_MjaORF132P_Sau1132ORF3780P-TRD1-CR1_like"/>
    <property type="match status" value="1"/>
</dbReference>
<reference evidence="6" key="1">
    <citation type="journal article" date="2017" name="Genome Announc.">
        <title>Complete Genome Sequence of Mycobacterium stephanolepidis.</title>
        <authorList>
            <person name="Fukano H."/>
            <person name="Yoshida M."/>
            <person name="Katayama Y."/>
            <person name="Omatsu T."/>
            <person name="Mizutani T."/>
            <person name="Kurata O."/>
            <person name="Wada S."/>
            <person name="Hoshino Y."/>
        </authorList>
    </citation>
    <scope>NUCLEOTIDE SEQUENCE [LARGE SCALE GENOMIC DNA]</scope>
    <source>
        <strain evidence="6">NJB0901</strain>
    </source>
</reference>
<evidence type="ECO:0000256" key="3">
    <source>
        <dbReference type="ARBA" id="ARBA00023125"/>
    </source>
</evidence>
<dbReference type="InterPro" id="IPR044946">
    <property type="entry name" value="Restrct_endonuc_typeI_TRD_sf"/>
</dbReference>
<keyword evidence="3" id="KW-0238">DNA-binding</keyword>
<dbReference type="AlphaFoldDB" id="A0A1Z4EV04"/>
<dbReference type="GO" id="GO:0009307">
    <property type="term" value="P:DNA restriction-modification system"/>
    <property type="evidence" value="ECO:0007669"/>
    <property type="project" value="UniProtKB-KW"/>
</dbReference>
<dbReference type="GO" id="GO:0003677">
    <property type="term" value="F:DNA binding"/>
    <property type="evidence" value="ECO:0007669"/>
    <property type="project" value="UniProtKB-KW"/>
</dbReference>
<organism evidence="5 6">
    <name type="scientific">[Mycobacterium] stephanolepidis</name>
    <dbReference type="NCBI Taxonomy" id="1520670"/>
    <lineage>
        <taxon>Bacteria</taxon>
        <taxon>Bacillati</taxon>
        <taxon>Actinomycetota</taxon>
        <taxon>Actinomycetes</taxon>
        <taxon>Mycobacteriales</taxon>
        <taxon>Mycobacteriaceae</taxon>
        <taxon>Mycobacteroides</taxon>
    </lineage>
</organism>
<dbReference type="Pfam" id="PF01420">
    <property type="entry name" value="Methylase_S"/>
    <property type="match status" value="1"/>
</dbReference>
<keyword evidence="6" id="KW-1185">Reference proteome</keyword>
<dbReference type="Proteomes" id="UP000217954">
    <property type="component" value="Chromosome"/>
</dbReference>
<dbReference type="CDD" id="cd17253">
    <property type="entry name" value="RMtype1_S_Eco933I-TRD2-CR2_like"/>
    <property type="match status" value="1"/>
</dbReference>
<dbReference type="SUPFAM" id="SSF116734">
    <property type="entry name" value="DNA methylase specificity domain"/>
    <property type="match status" value="2"/>
</dbReference>
<proteinExistence type="inferred from homology"/>
<reference evidence="5 6" key="2">
    <citation type="journal article" date="2017" name="Int. J. Syst. Evol. Microbiol.">
        <title>Mycobacterium stephanolepidis sp. nov., a rapidly growing species related to Mycobacterium chelonae, isolated from marine teleost fish, Stephanolepis cirrhifer.</title>
        <authorList>
            <person name="Fukano H."/>
            <person name="Wada S."/>
            <person name="Kurata O."/>
            <person name="Katayama K."/>
            <person name="Fujiwara N."/>
            <person name="Hoshino Y."/>
        </authorList>
    </citation>
    <scope>NUCLEOTIDE SEQUENCE [LARGE SCALE GENOMIC DNA]</scope>
    <source>
        <strain evidence="5 6">NJB0901</strain>
    </source>
</reference>
<accession>A0A1Z4EV04</accession>
<dbReference type="InterPro" id="IPR052021">
    <property type="entry name" value="Type-I_RS_S_subunit"/>
</dbReference>
<dbReference type="PANTHER" id="PTHR30408:SF12">
    <property type="entry name" value="TYPE I RESTRICTION ENZYME MJAVIII SPECIFICITY SUBUNIT"/>
    <property type="match status" value="1"/>
</dbReference>
<dbReference type="RefSeq" id="WP_157997651.1">
    <property type="nucleotide sequence ID" value="NZ_AP018165.1"/>
</dbReference>
<dbReference type="EMBL" id="AP018165">
    <property type="protein sequence ID" value="BAX96795.1"/>
    <property type="molecule type" value="Genomic_DNA"/>
</dbReference>
<evidence type="ECO:0000313" key="5">
    <source>
        <dbReference type="EMBL" id="BAX96795.1"/>
    </source>
</evidence>
<evidence type="ECO:0000259" key="4">
    <source>
        <dbReference type="Pfam" id="PF01420"/>
    </source>
</evidence>
<dbReference type="REBASE" id="205007">
    <property type="entry name" value="S.Mst901ORF1471P"/>
</dbReference>